<dbReference type="EMBL" id="KV745018">
    <property type="protein sequence ID" value="OCK79198.1"/>
    <property type="molecule type" value="Genomic_DNA"/>
</dbReference>
<feature type="compositionally biased region" description="Basic and acidic residues" evidence="1">
    <location>
        <begin position="95"/>
        <end position="118"/>
    </location>
</feature>
<reference evidence="2 3" key="1">
    <citation type="journal article" date="2016" name="Nat. Commun.">
        <title>Ectomycorrhizal ecology is imprinted in the genome of the dominant symbiotic fungus Cenococcum geophilum.</title>
        <authorList>
            <consortium name="DOE Joint Genome Institute"/>
            <person name="Peter M."/>
            <person name="Kohler A."/>
            <person name="Ohm R.A."/>
            <person name="Kuo A."/>
            <person name="Krutzmann J."/>
            <person name="Morin E."/>
            <person name="Arend M."/>
            <person name="Barry K.W."/>
            <person name="Binder M."/>
            <person name="Choi C."/>
            <person name="Clum A."/>
            <person name="Copeland A."/>
            <person name="Grisel N."/>
            <person name="Haridas S."/>
            <person name="Kipfer T."/>
            <person name="LaButti K."/>
            <person name="Lindquist E."/>
            <person name="Lipzen A."/>
            <person name="Maire R."/>
            <person name="Meier B."/>
            <person name="Mihaltcheva S."/>
            <person name="Molinier V."/>
            <person name="Murat C."/>
            <person name="Poggeler S."/>
            <person name="Quandt C.A."/>
            <person name="Sperisen C."/>
            <person name="Tritt A."/>
            <person name="Tisserant E."/>
            <person name="Crous P.W."/>
            <person name="Henrissat B."/>
            <person name="Nehls U."/>
            <person name="Egli S."/>
            <person name="Spatafora J.W."/>
            <person name="Grigoriev I.V."/>
            <person name="Martin F.M."/>
        </authorList>
    </citation>
    <scope>NUCLEOTIDE SEQUENCE [LARGE SCALE GENOMIC DNA]</scope>
    <source>
        <strain evidence="2 3">CBS 459.81</strain>
    </source>
</reference>
<dbReference type="AlphaFoldDB" id="A0A8E2E8T7"/>
<gene>
    <name evidence="2" type="ORF">K432DRAFT_355440</name>
</gene>
<organism evidence="2 3">
    <name type="scientific">Lepidopterella palustris CBS 459.81</name>
    <dbReference type="NCBI Taxonomy" id="1314670"/>
    <lineage>
        <taxon>Eukaryota</taxon>
        <taxon>Fungi</taxon>
        <taxon>Dikarya</taxon>
        <taxon>Ascomycota</taxon>
        <taxon>Pezizomycotina</taxon>
        <taxon>Dothideomycetes</taxon>
        <taxon>Pleosporomycetidae</taxon>
        <taxon>Mytilinidiales</taxon>
        <taxon>Argynnaceae</taxon>
        <taxon>Lepidopterella</taxon>
    </lineage>
</organism>
<dbReference type="Proteomes" id="UP000250266">
    <property type="component" value="Unassembled WGS sequence"/>
</dbReference>
<dbReference type="PANTHER" id="PTHR38166">
    <property type="entry name" value="C2H2-TYPE DOMAIN-CONTAINING PROTEIN-RELATED"/>
    <property type="match status" value="1"/>
</dbReference>
<protein>
    <recommendedName>
        <fullName evidence="4">C2H2-type domain-containing protein</fullName>
    </recommendedName>
</protein>
<dbReference type="PANTHER" id="PTHR38166:SF1">
    <property type="entry name" value="C2H2-TYPE DOMAIN-CONTAINING PROTEIN"/>
    <property type="match status" value="1"/>
</dbReference>
<evidence type="ECO:0000313" key="3">
    <source>
        <dbReference type="Proteomes" id="UP000250266"/>
    </source>
</evidence>
<proteinExistence type="predicted"/>
<feature type="region of interest" description="Disordered" evidence="1">
    <location>
        <begin position="53"/>
        <end position="118"/>
    </location>
</feature>
<evidence type="ECO:0000256" key="1">
    <source>
        <dbReference type="SAM" id="MobiDB-lite"/>
    </source>
</evidence>
<feature type="region of interest" description="Disordered" evidence="1">
    <location>
        <begin position="189"/>
        <end position="219"/>
    </location>
</feature>
<feature type="compositionally biased region" description="Basic and acidic residues" evidence="1">
    <location>
        <begin position="199"/>
        <end position="208"/>
    </location>
</feature>
<evidence type="ECO:0008006" key="4">
    <source>
        <dbReference type="Google" id="ProtNLM"/>
    </source>
</evidence>
<accession>A0A8E2E8T7</accession>
<evidence type="ECO:0000313" key="2">
    <source>
        <dbReference type="EMBL" id="OCK79198.1"/>
    </source>
</evidence>
<name>A0A8E2E8T7_9PEZI</name>
<sequence length="274" mass="31388">MLSSPSSGTHNNSYSTDGDETVSDLVAARKPAILHRLMTKFYSMLDPSTGIVIRNGTKSSSSQRAGESGSTSGSQSSGSYGFKPKPSKGGFSGRNTDEQDNSDKPQKPPENHLEDELGNSRKLACPYFKRNPRKYQKFRSCPGPGWDTVHRLKEHLYRRHALPLRCPRCYQPFQNDAALNEHHRARQGCEVREEDPTEGFDKEQENKLKSRKRRQPDRSEEDRWRHVYRILFPDDIPSAMPSPCKFYLYIKGWLVLRNPKTMNIVFLPTMRARV</sequence>
<feature type="compositionally biased region" description="Low complexity" evidence="1">
    <location>
        <begin position="59"/>
        <end position="81"/>
    </location>
</feature>
<dbReference type="OrthoDB" id="4738706at2759"/>
<keyword evidence="3" id="KW-1185">Reference proteome</keyword>